<name>A0ACC1T3X4_9APHY</name>
<dbReference type="EMBL" id="JANHOG010000680">
    <property type="protein sequence ID" value="KAJ3552285.1"/>
    <property type="molecule type" value="Genomic_DNA"/>
</dbReference>
<keyword evidence="2" id="KW-1185">Reference proteome</keyword>
<comment type="caution">
    <text evidence="1">The sequence shown here is derived from an EMBL/GenBank/DDBJ whole genome shotgun (WGS) entry which is preliminary data.</text>
</comment>
<evidence type="ECO:0000313" key="1">
    <source>
        <dbReference type="EMBL" id="KAJ3552285.1"/>
    </source>
</evidence>
<accession>A0ACC1T3X4</accession>
<reference evidence="1" key="1">
    <citation type="submission" date="2022-07" db="EMBL/GenBank/DDBJ databases">
        <title>Genome Sequence of Phlebia brevispora.</title>
        <authorList>
            <person name="Buettner E."/>
        </authorList>
    </citation>
    <scope>NUCLEOTIDE SEQUENCE</scope>
    <source>
        <strain evidence="1">MPL23</strain>
    </source>
</reference>
<dbReference type="Proteomes" id="UP001148662">
    <property type="component" value="Unassembled WGS sequence"/>
</dbReference>
<proteinExistence type="predicted"/>
<gene>
    <name evidence="1" type="ORF">NM688_g4228</name>
</gene>
<organism evidence="1 2">
    <name type="scientific">Phlebia brevispora</name>
    <dbReference type="NCBI Taxonomy" id="194682"/>
    <lineage>
        <taxon>Eukaryota</taxon>
        <taxon>Fungi</taxon>
        <taxon>Dikarya</taxon>
        <taxon>Basidiomycota</taxon>
        <taxon>Agaricomycotina</taxon>
        <taxon>Agaricomycetes</taxon>
        <taxon>Polyporales</taxon>
        <taxon>Meruliaceae</taxon>
        <taxon>Phlebia</taxon>
    </lineage>
</organism>
<sequence length="566" mass="60432">MSTTGYLPTSSESDIRKKSDVELKISEPGEDGGVKDGELQKSAKGFRFGMIFLAICVSMFMSALEFTSVGTALPTIIHDLQGQDFVWIGSAYALASTALLPASGGMAEIFGRRITMLISLALFALGSALCGSAKNMNWLIAARTIQGAGGGGILALGSIVISDLVPLKERGSYNGIIGLMWAFASGMGPIVGGALAERGQWRWLFYLNLPITGFAAVLVFVFMRLPTPRGSFRDKIRRMDWIGNVIIIASSTACVIGLTWGGVKFAWSSAQVLAPLIIGLVGIAGFLVYEAKIASEPVVPFTLLSNRTTLSGYLQTFINPIAVMAVIYFLPSYFQACKGASPIRSGVDIFGFSIPVGPALVIAGASVQITKKYRVQLWFGWVLVILAAGTMSTIKADTALANTVGYTVLHGVGMGIIYATTYFPVLAPLPVSENAHALAFFSFCRAFALVWGVTIGTAVLQTQLGHRLPAEFLSQFPEGVAIAYSIIPVIKTLEDPLRTQVRDAFADSIAVIWKVNIGIAGMGLLSSLAMKSLPLHTEVDKRWGLDGEHHEITEVPVDTSVLPSMT</sequence>
<evidence type="ECO:0000313" key="2">
    <source>
        <dbReference type="Proteomes" id="UP001148662"/>
    </source>
</evidence>
<protein>
    <submittedName>
        <fullName evidence="1">Uncharacterized protein</fullName>
    </submittedName>
</protein>